<evidence type="ECO:0000256" key="10">
    <source>
        <dbReference type="ARBA" id="ARBA00022840"/>
    </source>
</evidence>
<evidence type="ECO:0000256" key="4">
    <source>
        <dbReference type="ARBA" id="ARBA00016436"/>
    </source>
</evidence>
<comment type="pathway">
    <text evidence="2 13">Glycolipid biosynthesis; lipid IV(A) biosynthesis; lipid IV(A) from (3R)-3-hydroxytetradecanoyl-[acyl-carrier-protein] and UDP-N-acetyl-alpha-D-glucosamine: step 6/6.</text>
</comment>
<dbReference type="HAMAP" id="MF_00409">
    <property type="entry name" value="LpxK"/>
    <property type="match status" value="1"/>
</dbReference>
<evidence type="ECO:0000313" key="14">
    <source>
        <dbReference type="EMBL" id="ODN41928.1"/>
    </source>
</evidence>
<evidence type="ECO:0000256" key="5">
    <source>
        <dbReference type="ARBA" id="ARBA00022516"/>
    </source>
</evidence>
<evidence type="ECO:0000256" key="11">
    <source>
        <dbReference type="ARBA" id="ARBA00023098"/>
    </source>
</evidence>
<keyword evidence="15" id="KW-1185">Reference proteome</keyword>
<dbReference type="EMBL" id="MDTU01000001">
    <property type="protein sequence ID" value="ODN41928.1"/>
    <property type="molecule type" value="Genomic_DNA"/>
</dbReference>
<proteinExistence type="inferred from homology"/>
<evidence type="ECO:0000256" key="8">
    <source>
        <dbReference type="ARBA" id="ARBA00022741"/>
    </source>
</evidence>
<evidence type="ECO:0000256" key="9">
    <source>
        <dbReference type="ARBA" id="ARBA00022777"/>
    </source>
</evidence>
<accession>A0ABX3A0C5</accession>
<evidence type="ECO:0000256" key="12">
    <source>
        <dbReference type="ARBA" id="ARBA00029757"/>
    </source>
</evidence>
<evidence type="ECO:0000313" key="15">
    <source>
        <dbReference type="Proteomes" id="UP000094329"/>
    </source>
</evidence>
<feature type="binding site" evidence="13">
    <location>
        <begin position="57"/>
        <end position="64"/>
    </location>
    <ligand>
        <name>ATP</name>
        <dbReference type="ChEBI" id="CHEBI:30616"/>
    </ligand>
</feature>
<dbReference type="RefSeq" id="WP_069311729.1">
    <property type="nucleotide sequence ID" value="NZ_MDTU01000001.1"/>
</dbReference>
<evidence type="ECO:0000256" key="7">
    <source>
        <dbReference type="ARBA" id="ARBA00022679"/>
    </source>
</evidence>
<name>A0ABX3A0C5_9GAMM</name>
<keyword evidence="6 13" id="KW-0441">Lipid A biosynthesis</keyword>
<evidence type="ECO:0000256" key="2">
    <source>
        <dbReference type="ARBA" id="ARBA00004870"/>
    </source>
</evidence>
<dbReference type="SUPFAM" id="SSF52540">
    <property type="entry name" value="P-loop containing nucleoside triphosphate hydrolases"/>
    <property type="match status" value="1"/>
</dbReference>
<keyword evidence="11 13" id="KW-0443">Lipid metabolism</keyword>
<dbReference type="PANTHER" id="PTHR42724">
    <property type="entry name" value="TETRAACYLDISACCHARIDE 4'-KINASE"/>
    <property type="match status" value="1"/>
</dbReference>
<dbReference type="EC" id="2.7.1.130" evidence="3 13"/>
<dbReference type="PANTHER" id="PTHR42724:SF1">
    <property type="entry name" value="TETRAACYLDISACCHARIDE 4'-KINASE, MITOCHONDRIAL-RELATED"/>
    <property type="match status" value="1"/>
</dbReference>
<comment type="catalytic activity">
    <reaction evidence="13">
        <text>a lipid A disaccharide + ATP = a lipid IVA + ADP + H(+)</text>
        <dbReference type="Rhea" id="RHEA:67840"/>
        <dbReference type="ChEBI" id="CHEBI:15378"/>
        <dbReference type="ChEBI" id="CHEBI:30616"/>
        <dbReference type="ChEBI" id="CHEBI:176343"/>
        <dbReference type="ChEBI" id="CHEBI:176425"/>
        <dbReference type="ChEBI" id="CHEBI:456216"/>
        <dbReference type="EC" id="2.7.1.130"/>
    </reaction>
</comment>
<protein>
    <recommendedName>
        <fullName evidence="4 13">Tetraacyldisaccharide 4'-kinase</fullName>
        <ecNumber evidence="3 13">2.7.1.130</ecNumber>
    </recommendedName>
    <alternativeName>
        <fullName evidence="12 13">Lipid A 4'-kinase</fullName>
    </alternativeName>
</protein>
<keyword evidence="10 13" id="KW-0067">ATP-binding</keyword>
<sequence>MKLIERIWYHNHLLRWGLWPFSWAFRCIAALRKLVFKLGLCKPYISTVPVIIVGNIHVGGVGKTPLILKLIQHFQNNNLNAGVVSRGYGAKASVYPYEVALNSSALEAGDEPLMIKQLTEIPVVIAPKRAEAVNYLTDHYKLDVILSDDGLQHYALDRTVEIVVMDAERLGNGMCLPAGPMRESWSRLDQVDFVIVNNMGDHQSDPRLQRLETPVFSASLQARYWSNLQTGEQVATGYFKGQEVNVIAGIGHPERFFKTCRDLGVIICDSQEFADHHDYCQADFAKFSSERPILMTEKDAVKCKAWVGKNAWALHVELELQSEQNFFAQLVSKVVN</sequence>
<keyword evidence="7 13" id="KW-0808">Transferase</keyword>
<dbReference type="InterPro" id="IPR027417">
    <property type="entry name" value="P-loop_NTPase"/>
</dbReference>
<comment type="similarity">
    <text evidence="13">Belongs to the LpxK family.</text>
</comment>
<evidence type="ECO:0000256" key="13">
    <source>
        <dbReference type="HAMAP-Rule" id="MF_00409"/>
    </source>
</evidence>
<evidence type="ECO:0000256" key="6">
    <source>
        <dbReference type="ARBA" id="ARBA00022556"/>
    </source>
</evidence>
<organism evidence="14 15">
    <name type="scientific">Piscirickettsia litoralis</name>
    <dbReference type="NCBI Taxonomy" id="1891921"/>
    <lineage>
        <taxon>Bacteria</taxon>
        <taxon>Pseudomonadati</taxon>
        <taxon>Pseudomonadota</taxon>
        <taxon>Gammaproteobacteria</taxon>
        <taxon>Thiotrichales</taxon>
        <taxon>Piscirickettsiaceae</taxon>
        <taxon>Piscirickettsia</taxon>
    </lineage>
</organism>
<reference evidence="14 15" key="1">
    <citation type="submission" date="2016-08" db="EMBL/GenBank/DDBJ databases">
        <title>Draft genome sequence of Candidatus Piscirickettsia litoralis, from seawater.</title>
        <authorList>
            <person name="Wan X."/>
            <person name="Lee A.J."/>
            <person name="Hou S."/>
            <person name="Donachie S.P."/>
        </authorList>
    </citation>
    <scope>NUCLEOTIDE SEQUENCE [LARGE SCALE GENOMIC DNA]</scope>
    <source>
        <strain evidence="14 15">Y2</strain>
    </source>
</reference>
<dbReference type="Proteomes" id="UP000094329">
    <property type="component" value="Unassembled WGS sequence"/>
</dbReference>
<gene>
    <name evidence="13" type="primary">lpxK</name>
    <name evidence="14" type="ORF">BGC07_01805</name>
</gene>
<keyword evidence="8 13" id="KW-0547">Nucleotide-binding</keyword>
<dbReference type="InterPro" id="IPR003758">
    <property type="entry name" value="LpxK"/>
</dbReference>
<comment type="caution">
    <text evidence="14">The sequence shown here is derived from an EMBL/GenBank/DDBJ whole genome shotgun (WGS) entry which is preliminary data.</text>
</comment>
<evidence type="ECO:0000256" key="1">
    <source>
        <dbReference type="ARBA" id="ARBA00002274"/>
    </source>
</evidence>
<keyword evidence="9 13" id="KW-0418">Kinase</keyword>
<evidence type="ECO:0000256" key="3">
    <source>
        <dbReference type="ARBA" id="ARBA00012071"/>
    </source>
</evidence>
<dbReference type="Pfam" id="PF02606">
    <property type="entry name" value="LpxK"/>
    <property type="match status" value="1"/>
</dbReference>
<keyword evidence="5 13" id="KW-0444">Lipid biosynthesis</keyword>
<dbReference type="NCBIfam" id="TIGR00682">
    <property type="entry name" value="lpxK"/>
    <property type="match status" value="1"/>
</dbReference>
<comment type="function">
    <text evidence="1 13">Transfers the gamma-phosphate of ATP to the 4'-position of a tetraacyldisaccharide 1-phosphate intermediate (termed DS-1-P) to form tetraacyldisaccharide 1,4'-bis-phosphate (lipid IVA).</text>
</comment>